<dbReference type="Pfam" id="PF04397">
    <property type="entry name" value="LytTR"/>
    <property type="match status" value="1"/>
</dbReference>
<dbReference type="GO" id="GO:0003677">
    <property type="term" value="F:DNA binding"/>
    <property type="evidence" value="ECO:0007669"/>
    <property type="project" value="InterPro"/>
</dbReference>
<dbReference type="SUPFAM" id="SSF52540">
    <property type="entry name" value="P-loop containing nucleoside triphosphate hydrolases"/>
    <property type="match status" value="1"/>
</dbReference>
<feature type="domain" description="ABC transporter" evidence="1">
    <location>
        <begin position="2"/>
        <end position="225"/>
    </location>
</feature>
<dbReference type="Gene3D" id="2.40.50.1020">
    <property type="entry name" value="LytTr DNA-binding domain"/>
    <property type="match status" value="1"/>
</dbReference>
<dbReference type="PROSITE" id="PS50930">
    <property type="entry name" value="HTH_LYTTR"/>
    <property type="match status" value="1"/>
</dbReference>
<dbReference type="InterPro" id="IPR012046">
    <property type="entry name" value="LytTR_ABC"/>
</dbReference>
<dbReference type="Gene3D" id="3.40.50.300">
    <property type="entry name" value="P-loop containing nucleotide triphosphate hydrolases"/>
    <property type="match status" value="1"/>
</dbReference>
<dbReference type="SMART" id="SM00850">
    <property type="entry name" value="LytTR"/>
    <property type="match status" value="1"/>
</dbReference>
<dbReference type="PANTHER" id="PTHR43038:SF3">
    <property type="entry name" value="ABC TRANSPORTER G FAMILY MEMBER 20 ISOFORM X1"/>
    <property type="match status" value="1"/>
</dbReference>
<proteinExistence type="predicted"/>
<evidence type="ECO:0000313" key="3">
    <source>
        <dbReference type="EMBL" id="OOM60454.1"/>
    </source>
</evidence>
<dbReference type="InterPro" id="IPR003439">
    <property type="entry name" value="ABC_transporter-like_ATP-bd"/>
</dbReference>
<evidence type="ECO:0000313" key="4">
    <source>
        <dbReference type="Proteomes" id="UP000190973"/>
    </source>
</evidence>
<dbReference type="InterPro" id="IPR007492">
    <property type="entry name" value="LytTR_DNA-bd_dom"/>
</dbReference>
<protein>
    <submittedName>
        <fullName evidence="3">Transcriptional regulatory protein YpdB</fullName>
    </submittedName>
</protein>
<dbReference type="InterPro" id="IPR027417">
    <property type="entry name" value="P-loop_NTPase"/>
</dbReference>
<feature type="domain" description="HTH LytTR-type" evidence="2">
    <location>
        <begin position="231"/>
        <end position="337"/>
    </location>
</feature>
<dbReference type="PIRSF" id="PIRSF036612">
    <property type="entry name" value="ABC_ATP_LytTR"/>
    <property type="match status" value="1"/>
</dbReference>
<gene>
    <name evidence="3" type="primary">ypdB_5</name>
    <name evidence="3" type="ORF">CLBCK_28560</name>
</gene>
<evidence type="ECO:0000259" key="2">
    <source>
        <dbReference type="PROSITE" id="PS50930"/>
    </source>
</evidence>
<reference evidence="3 4" key="1">
    <citation type="submission" date="2016-05" db="EMBL/GenBank/DDBJ databases">
        <title>Microbial solvent formation.</title>
        <authorList>
            <person name="Poehlein A."/>
            <person name="Montoya Solano J.D."/>
            <person name="Flitsch S."/>
            <person name="Krabben P."/>
            <person name="Duerre P."/>
            <person name="Daniel R."/>
        </authorList>
    </citation>
    <scope>NUCLEOTIDE SEQUENCE [LARGE SCALE GENOMIC DNA]</scope>
    <source>
        <strain evidence="3 4">DSM 53</strain>
    </source>
</reference>
<organism evidence="3 4">
    <name type="scientific">Clostridium beijerinckii</name>
    <name type="common">Clostridium MP</name>
    <dbReference type="NCBI Taxonomy" id="1520"/>
    <lineage>
        <taxon>Bacteria</taxon>
        <taxon>Bacillati</taxon>
        <taxon>Bacillota</taxon>
        <taxon>Clostridia</taxon>
        <taxon>Eubacteriales</taxon>
        <taxon>Clostridiaceae</taxon>
        <taxon>Clostridium</taxon>
    </lineage>
</organism>
<dbReference type="EMBL" id="LZZI01000050">
    <property type="protein sequence ID" value="OOM60454.1"/>
    <property type="molecule type" value="Genomic_DNA"/>
</dbReference>
<accession>A0A1S8S4W4</accession>
<evidence type="ECO:0000259" key="1">
    <source>
        <dbReference type="PROSITE" id="PS50893"/>
    </source>
</evidence>
<dbReference type="AlphaFoldDB" id="A0A1S8S4W4"/>
<sequence>MLKIKNLYKKQANSFINHINLMVEKGSLVSIEADREFSNTLIDLILDKEVIGSGEIYIDQIKHSDYIHKNKGNIGVIFRDEGFYDRFTVEEYMRYYTEIIDSKVNYREIMLKFSLLEIADKRIKTLSYTKRKILSFAREILKEPELLIFQDPIFDMDKNATGIILKNIEELCNKGTAVLSISASFKEAMLIGGKVYVLDENGLIEAEDKKEEAVTSESKEKLEFMHKIEKIPAKIEERILLFDPFEIDYAESESGVSSLNVRGEKFQCMMSLTELEERLRCFGFFRCHRSYIVNLQKVKEVVTWTRNSYSLILGDVEKSSIPLSKGKLTELKEILKI</sequence>
<comment type="caution">
    <text evidence="3">The sequence shown here is derived from an EMBL/GenBank/DDBJ whole genome shotgun (WGS) entry which is preliminary data.</text>
</comment>
<name>A0A1S8S4W4_CLOBE</name>
<dbReference type="PANTHER" id="PTHR43038">
    <property type="entry name" value="ATP-BINDING CASSETTE, SUB-FAMILY H, MEMBER 1"/>
    <property type="match status" value="1"/>
</dbReference>
<dbReference type="PROSITE" id="PS50893">
    <property type="entry name" value="ABC_TRANSPORTER_2"/>
    <property type="match status" value="1"/>
</dbReference>
<dbReference type="GO" id="GO:0005524">
    <property type="term" value="F:ATP binding"/>
    <property type="evidence" value="ECO:0007669"/>
    <property type="project" value="InterPro"/>
</dbReference>
<dbReference type="Proteomes" id="UP000190973">
    <property type="component" value="Unassembled WGS sequence"/>
</dbReference>
<dbReference type="Pfam" id="PF00005">
    <property type="entry name" value="ABC_tran"/>
    <property type="match status" value="1"/>
</dbReference>
<dbReference type="GO" id="GO:0016887">
    <property type="term" value="F:ATP hydrolysis activity"/>
    <property type="evidence" value="ECO:0007669"/>
    <property type="project" value="InterPro"/>
</dbReference>
<dbReference type="RefSeq" id="WP_077839330.1">
    <property type="nucleotide sequence ID" value="NZ_JABTAE010000001.1"/>
</dbReference>